<evidence type="ECO:0000313" key="1">
    <source>
        <dbReference type="EMBL" id="WNV45757.1"/>
    </source>
</evidence>
<name>A0AB38Z4I9_9CAUD</name>
<proteinExistence type="predicted"/>
<gene>
    <name evidence="1" type="ORF">FVZTVLPZ_CDS0260</name>
</gene>
<organism evidence="1">
    <name type="scientific">Klebsiella phage vB_KpnM_Iguana_ER37</name>
    <dbReference type="NCBI Taxonomy" id="3076781"/>
    <lineage>
        <taxon>Viruses</taxon>
        <taxon>Duplodnaviria</taxon>
        <taxon>Heunggongvirae</taxon>
        <taxon>Uroviricota</taxon>
        <taxon>Caudoviricetes</taxon>
    </lineage>
</organism>
<accession>A0AB38Z4I9</accession>
<protein>
    <submittedName>
        <fullName evidence="1">Uncharacterized protein</fullName>
    </submittedName>
</protein>
<reference evidence="1" key="1">
    <citation type="submission" date="2023-08" db="EMBL/GenBank/DDBJ databases">
        <authorList>
            <person name="Rotman E.R."/>
            <person name="Mimee M."/>
        </authorList>
    </citation>
    <scope>NUCLEOTIDE SEQUENCE</scope>
</reference>
<sequence>MVLNGICHEPLDTASHKQVYSEIDGIPAGNV</sequence>
<dbReference type="EMBL" id="OR472445">
    <property type="protein sequence ID" value="WNV45757.1"/>
    <property type="molecule type" value="Genomic_DNA"/>
</dbReference>